<dbReference type="InterPro" id="IPR056251">
    <property type="entry name" value="Arm_rpt_dom"/>
</dbReference>
<dbReference type="PROSITE" id="PS50082">
    <property type="entry name" value="WD_REPEATS_2"/>
    <property type="match status" value="1"/>
</dbReference>
<sequence length="2020" mass="222280">MRRSAKSALIEAKRHIDAAEKAQSTKDIIKQYQNAKNILAEVDTKKEDAPSLKDMIGMFLELANVLENKGPATQNRAEKCRQRAAALKQELNRINTIPAAVAMSLLGVPQIAISSLSKCSTTTVTVAYNSATTSPVTSTEKVVSPATFTPQQKPRSTPQATVSLSAAIGSPKAPLLFSKKADRAPFVYHLPAPGEQLETTRQLAYCLALLQDSVDETRLDPDTLKWRRNTLKNSDETIRMETITRKVVTEFIEDREKNAAVVEEVVQLAQVLHKETWRSLLTSFVDTVSESKFLHMDAMEGLARVIPEATPGSIDSSDLVTILQVLYTRLQSIHTPSTSHLCRLLLAVSRVLDAMVVAQVGDVDRITLHGPLTAHLHELESNQDPCVAFQAEYATQALLNVSDNDTIFKAGVRRGWLVLKGAAGFAKMPDPTEIKDALEGLEKLYKAGKGAMRMVNNTWVALKTNEKPEFTVKEGLKFKRIWYPTVRNAEEYIRTGDLVGFKELVTNAPCRHQLNFQLGICQLLGRFAVDDLESRESTLEFLGALCQTNDVWILQKGVKQVIFDMTSILTVNHGTHFEAAKAWQKEMQQRNSALKPPTNLHLHPWNDFLSVNLTGHTTQASTLLMAVQNKKQHKENVEAIQFGVEQIMAQLRPSRSSLRDIQSALKTHYAPDLFIRRISGDELDLMTCFVNLAIVESSAQRKKEKQNLKEQAAVFHRTPSSETIEGSNIQSSIPLERLFDKRKLRDGKENVPKRILVQGRAGIGKTTLCKKLVHEHQNGLWEDRFDAVLWLPLRQLRGTTSRTLESLLREKFFDTQQLDQDQEELARTLTVRAGEGKVLFILDGLDEIATDAQGEGNSLLPLLRTLLGQHHVVITSRPSGLNRLLLPQIDLELETIGFSQQNVKDFVVKVLDPGPARTVQDFIQRAPLIQGLVNIPVQLDVICYCWNSLPMDGSQVTMTRLYQLMVRKLWCKDALRLEKKAEDQVLTEEDVNDLSPEDIDELMTVEMHHLGFLAFKGLVNNHQIEFDHQTLLKTFDDLKDYRKRLRNGNLRSQLLTMLKKTSFLHAADADLDPNKKTSQQTWSFLHLTFQEYFAAIWIASKMTAAGDDGHSLSAGSMKIEPTVRFVQEHKYNPRFEIVWWMVAGLLEGEALSLVDTLRDPEAGVRKSAASALGKQSTLSGPAIQSLIDALQDPDADVRDSAASALGNQSTLSEYAIQFLISALRDKCDEVRRSAASALSNQSTLSESDIQSLVDALLDEYEYVRELAAFALGNQPTLSEYAIQSLISALEDEHEYVREAAASTLHKQSTLSKSAVQSLINAFRNWDRDVREASASILGIQSTLSEPTIQSLISALEDEDKYVRSSAASALGNHSTLSGSAIQSLIGTFEDEDEYARWSEVSALGKQSTLFESVIQSLIGALRGEYAHVKESAALHRQSTLSESVVQPLIGALGDKKADVRRSAASTLGNRSTLSEPTIQSLIGALGDRKSAVRAAAADALGKQSTLSKPTIQFLIGALGDKRAVVRVAAADALGNQSTLSELAVQPLVDTLQDPDAGIRKSAVSALGKQSPLSNPVIQSLIGALQDPDAGVRWSAASALGHHPTLSALDIQPLIDALRDEYKYVRQSAASALGNQSTLSESVIQPLVDTLRDPEADVRKSAASALSKQSTLPEPVIQSLINALQDPDAGIRDSAASALGNQSTLSKYAIQSLIRDVDGLLDLQSIRTRAFSPDRNQLAEGVENFSILLWDLLSGAPGPILKGHTDRLYSLSYSPCGHRLASASWDRFVRLWDLRETEQSFLVAELDLPAESVAFSPSSHDLAFGSFGGTTVNVFDLQSRTLKSFKGLTGQSNTVFVYSPHGQQLAIGTIEKSIHLWDLQSDKPNIVLNAPYGPVYCIAYSSCARWIASCGTSDTVQLWHRQPSEPESWSFVTSVRGFFADVMDIAWNTVVPMEFGTGCADGSVRAWRISSDGDGEGFVVKLLWGPNLSILCANGLALKDATGLSPINQKLLVQRGAIDDV</sequence>
<dbReference type="Gene3D" id="2.130.10.10">
    <property type="entry name" value="YVTN repeat-like/Quinoprotein amine dehydrogenase"/>
    <property type="match status" value="2"/>
</dbReference>
<dbReference type="GO" id="GO:0016491">
    <property type="term" value="F:oxidoreductase activity"/>
    <property type="evidence" value="ECO:0007669"/>
    <property type="project" value="TreeGrafter"/>
</dbReference>
<dbReference type="PROSITE" id="PS50294">
    <property type="entry name" value="WD_REPEATS_REGION"/>
    <property type="match status" value="1"/>
</dbReference>
<dbReference type="InterPro" id="IPR016024">
    <property type="entry name" value="ARM-type_fold"/>
</dbReference>
<dbReference type="SUPFAM" id="SSF52540">
    <property type="entry name" value="P-loop containing nucleoside triphosphate hydrolases"/>
    <property type="match status" value="1"/>
</dbReference>
<dbReference type="SUPFAM" id="SSF48371">
    <property type="entry name" value="ARM repeat"/>
    <property type="match status" value="1"/>
</dbReference>
<feature type="repeat" description="WD" evidence="3">
    <location>
        <begin position="1760"/>
        <end position="1801"/>
    </location>
</feature>
<evidence type="ECO:0000313" key="6">
    <source>
        <dbReference type="Proteomes" id="UP000723463"/>
    </source>
</evidence>
<comment type="caution">
    <text evidence="5">The sequence shown here is derived from an EMBL/GenBank/DDBJ whole genome shotgun (WGS) entry which is preliminary data.</text>
</comment>
<dbReference type="InterPro" id="IPR004155">
    <property type="entry name" value="PBS_lyase_HEAT"/>
</dbReference>
<dbReference type="PANTHER" id="PTHR12697:SF5">
    <property type="entry name" value="DEOXYHYPUSINE HYDROXYLASE"/>
    <property type="match status" value="1"/>
</dbReference>
<dbReference type="InterPro" id="IPR036322">
    <property type="entry name" value="WD40_repeat_dom_sf"/>
</dbReference>
<keyword evidence="2" id="KW-0677">Repeat</keyword>
<dbReference type="SMART" id="SM00382">
    <property type="entry name" value="AAA"/>
    <property type="match status" value="1"/>
</dbReference>
<dbReference type="InterPro" id="IPR027417">
    <property type="entry name" value="P-loop_NTPase"/>
</dbReference>
<gene>
    <name evidence="5" type="ORF">EC957_004612</name>
</gene>
<dbReference type="Pfam" id="PF05729">
    <property type="entry name" value="NACHT"/>
    <property type="match status" value="1"/>
</dbReference>
<dbReference type="PANTHER" id="PTHR12697">
    <property type="entry name" value="PBS LYASE HEAT-LIKE PROTEIN"/>
    <property type="match status" value="1"/>
</dbReference>
<dbReference type="Pfam" id="PF23948">
    <property type="entry name" value="ARM_5"/>
    <property type="match status" value="1"/>
</dbReference>
<feature type="domain" description="NACHT" evidence="4">
    <location>
        <begin position="753"/>
        <end position="880"/>
    </location>
</feature>
<dbReference type="InterPro" id="IPR011989">
    <property type="entry name" value="ARM-like"/>
</dbReference>
<dbReference type="PROSITE" id="PS50837">
    <property type="entry name" value="NACHT"/>
    <property type="match status" value="1"/>
</dbReference>
<evidence type="ECO:0000256" key="2">
    <source>
        <dbReference type="ARBA" id="ARBA00022737"/>
    </source>
</evidence>
<dbReference type="InterPro" id="IPR055496">
    <property type="entry name" value="DUF7068"/>
</dbReference>
<dbReference type="Pfam" id="PF13646">
    <property type="entry name" value="HEAT_2"/>
    <property type="match status" value="4"/>
</dbReference>
<dbReference type="InterPro" id="IPR015943">
    <property type="entry name" value="WD40/YVTN_repeat-like_dom_sf"/>
</dbReference>
<dbReference type="Gene3D" id="3.40.50.300">
    <property type="entry name" value="P-loop containing nucleotide triphosphate hydrolases"/>
    <property type="match status" value="1"/>
</dbReference>
<dbReference type="SUPFAM" id="SSF50978">
    <property type="entry name" value="WD40 repeat-like"/>
    <property type="match status" value="1"/>
</dbReference>
<name>A0A9P6F1D0_9FUNG</name>
<dbReference type="Pfam" id="PF00400">
    <property type="entry name" value="WD40"/>
    <property type="match status" value="2"/>
</dbReference>
<evidence type="ECO:0000256" key="1">
    <source>
        <dbReference type="ARBA" id="ARBA00022574"/>
    </source>
</evidence>
<dbReference type="PROSITE" id="PS00678">
    <property type="entry name" value="WD_REPEATS_1"/>
    <property type="match status" value="1"/>
</dbReference>
<dbReference type="InterPro" id="IPR000225">
    <property type="entry name" value="Armadillo"/>
</dbReference>
<evidence type="ECO:0000259" key="4">
    <source>
        <dbReference type="PROSITE" id="PS50837"/>
    </source>
</evidence>
<dbReference type="InterPro" id="IPR007111">
    <property type="entry name" value="NACHT_NTPase"/>
</dbReference>
<evidence type="ECO:0000256" key="3">
    <source>
        <dbReference type="PROSITE-ProRule" id="PRU00221"/>
    </source>
</evidence>
<accession>A0A9P6F1D0</accession>
<dbReference type="Pfam" id="PF23238">
    <property type="entry name" value="DUF7068"/>
    <property type="match status" value="1"/>
</dbReference>
<proteinExistence type="predicted"/>
<dbReference type="InterPro" id="IPR003593">
    <property type="entry name" value="AAA+_ATPase"/>
</dbReference>
<dbReference type="SMART" id="SM00320">
    <property type="entry name" value="WD40"/>
    <property type="match status" value="5"/>
</dbReference>
<dbReference type="InterPro" id="IPR019775">
    <property type="entry name" value="WD40_repeat_CS"/>
</dbReference>
<dbReference type="InterPro" id="IPR001680">
    <property type="entry name" value="WD40_rpt"/>
</dbReference>
<dbReference type="Proteomes" id="UP000723463">
    <property type="component" value="Unassembled WGS sequence"/>
</dbReference>
<reference evidence="5" key="1">
    <citation type="journal article" date="2020" name="Fungal Divers.">
        <title>Resolving the Mortierellaceae phylogeny through synthesis of multi-gene phylogenetics and phylogenomics.</title>
        <authorList>
            <person name="Vandepol N."/>
            <person name="Liber J."/>
            <person name="Desiro A."/>
            <person name="Na H."/>
            <person name="Kennedy M."/>
            <person name="Barry K."/>
            <person name="Grigoriev I.V."/>
            <person name="Miller A.N."/>
            <person name="O'Donnell K."/>
            <person name="Stajich J.E."/>
            <person name="Bonito G."/>
        </authorList>
    </citation>
    <scope>NUCLEOTIDE SEQUENCE</scope>
    <source>
        <strain evidence="5">NRRL 2591</strain>
    </source>
</reference>
<dbReference type="SMART" id="SM00567">
    <property type="entry name" value="EZ_HEAT"/>
    <property type="match status" value="14"/>
</dbReference>
<protein>
    <recommendedName>
        <fullName evidence="4">NACHT domain-containing protein</fullName>
    </recommendedName>
</protein>
<dbReference type="Gene3D" id="1.25.10.10">
    <property type="entry name" value="Leucine-rich Repeat Variant"/>
    <property type="match status" value="6"/>
</dbReference>
<keyword evidence="1 3" id="KW-0853">WD repeat</keyword>
<dbReference type="SMART" id="SM00185">
    <property type="entry name" value="ARM"/>
    <property type="match status" value="4"/>
</dbReference>
<keyword evidence="6" id="KW-1185">Reference proteome</keyword>
<organism evidence="5 6">
    <name type="scientific">Mortierella hygrophila</name>
    <dbReference type="NCBI Taxonomy" id="979708"/>
    <lineage>
        <taxon>Eukaryota</taxon>
        <taxon>Fungi</taxon>
        <taxon>Fungi incertae sedis</taxon>
        <taxon>Mucoromycota</taxon>
        <taxon>Mortierellomycotina</taxon>
        <taxon>Mortierellomycetes</taxon>
        <taxon>Mortierellales</taxon>
        <taxon>Mortierellaceae</taxon>
        <taxon>Mortierella</taxon>
    </lineage>
</organism>
<evidence type="ECO:0000313" key="5">
    <source>
        <dbReference type="EMBL" id="KAF9540136.1"/>
    </source>
</evidence>
<dbReference type="EMBL" id="JAAAXW010000213">
    <property type="protein sequence ID" value="KAF9540136.1"/>
    <property type="molecule type" value="Genomic_DNA"/>
</dbReference>